<dbReference type="RefSeq" id="WP_073340356.1">
    <property type="nucleotide sequence ID" value="NZ_FQXM01000029.1"/>
</dbReference>
<dbReference type="Pfam" id="PF06866">
    <property type="entry name" value="DUF1256"/>
    <property type="match status" value="1"/>
</dbReference>
<dbReference type="STRING" id="1121316.SAMN02745207_03643"/>
<dbReference type="Proteomes" id="UP000184447">
    <property type="component" value="Unassembled WGS sequence"/>
</dbReference>
<accession>A0A1M5XGI3</accession>
<dbReference type="NCBIfam" id="TIGR02841">
    <property type="entry name" value="spore_YyaC"/>
    <property type="match status" value="1"/>
</dbReference>
<organism evidence="1 2">
    <name type="scientific">Clostridium grantii DSM 8605</name>
    <dbReference type="NCBI Taxonomy" id="1121316"/>
    <lineage>
        <taxon>Bacteria</taxon>
        <taxon>Bacillati</taxon>
        <taxon>Bacillota</taxon>
        <taxon>Clostridia</taxon>
        <taxon>Eubacteriales</taxon>
        <taxon>Clostridiaceae</taxon>
        <taxon>Clostridium</taxon>
    </lineage>
</organism>
<dbReference type="AlphaFoldDB" id="A0A1M5XGI3"/>
<protein>
    <submittedName>
        <fullName evidence="1">Putative sporulation protein YyaC</fullName>
    </submittedName>
</protein>
<keyword evidence="2" id="KW-1185">Reference proteome</keyword>
<sequence>MSKTYTISYNEKNALFKIRDALSQSIKKCSLSNKQIVLICIGTDRSTGDSLGPLVGEKLKFLKRQGFALFGTLENPVHAKNLRQTLDNINILYQNPFVIAVDASLGTADEVGNIVIKNTPLFPGSALDKNLPPVGDISIKGIVNVSGTLDFMVLQNTRLYIVMLLSDIISGGVYHAIIQTLGSKRFVSNDNNSQIDSLLGN</sequence>
<dbReference type="InterPro" id="IPR009665">
    <property type="entry name" value="YyaC"/>
</dbReference>
<evidence type="ECO:0000313" key="1">
    <source>
        <dbReference type="EMBL" id="SHH98995.1"/>
    </source>
</evidence>
<evidence type="ECO:0000313" key="2">
    <source>
        <dbReference type="Proteomes" id="UP000184447"/>
    </source>
</evidence>
<name>A0A1M5XGI3_9CLOT</name>
<reference evidence="1 2" key="1">
    <citation type="submission" date="2016-11" db="EMBL/GenBank/DDBJ databases">
        <authorList>
            <person name="Jaros S."/>
            <person name="Januszkiewicz K."/>
            <person name="Wedrychowicz H."/>
        </authorList>
    </citation>
    <scope>NUCLEOTIDE SEQUENCE [LARGE SCALE GENOMIC DNA]</scope>
    <source>
        <strain evidence="1 2">DSM 8605</strain>
    </source>
</reference>
<dbReference type="OrthoDB" id="9815953at2"/>
<dbReference type="EMBL" id="FQXM01000029">
    <property type="protein sequence ID" value="SHH98995.1"/>
    <property type="molecule type" value="Genomic_DNA"/>
</dbReference>
<proteinExistence type="predicted"/>
<dbReference type="InterPro" id="IPR023430">
    <property type="entry name" value="Pept_HybD-like_dom_sf"/>
</dbReference>
<gene>
    <name evidence="1" type="ORF">SAMN02745207_03643</name>
</gene>
<dbReference type="SUPFAM" id="SSF53163">
    <property type="entry name" value="HybD-like"/>
    <property type="match status" value="1"/>
</dbReference>